<evidence type="ECO:0000313" key="1">
    <source>
        <dbReference type="EMBL" id="KAJ8553781.1"/>
    </source>
</evidence>
<accession>A0A9Q1MB57</accession>
<proteinExistence type="predicted"/>
<protein>
    <submittedName>
        <fullName evidence="1">Uncharacterized protein</fullName>
    </submittedName>
</protein>
<dbReference type="EMBL" id="JAJAGQ010000009">
    <property type="protein sequence ID" value="KAJ8553781.1"/>
    <property type="molecule type" value="Genomic_DNA"/>
</dbReference>
<dbReference type="Proteomes" id="UP001152561">
    <property type="component" value="Unassembled WGS sequence"/>
</dbReference>
<comment type="caution">
    <text evidence="1">The sequence shown here is derived from an EMBL/GenBank/DDBJ whole genome shotgun (WGS) entry which is preliminary data.</text>
</comment>
<reference evidence="2" key="1">
    <citation type="journal article" date="2023" name="Proc. Natl. Acad. Sci. U.S.A.">
        <title>Genomic and structural basis for evolution of tropane alkaloid biosynthesis.</title>
        <authorList>
            <person name="Wanga Y.-J."/>
            <person name="Taina T."/>
            <person name="Yua J.-Y."/>
            <person name="Lia J."/>
            <person name="Xua B."/>
            <person name="Chenc J."/>
            <person name="D'Auriad J.C."/>
            <person name="Huanga J.-P."/>
            <person name="Huanga S.-X."/>
        </authorList>
    </citation>
    <scope>NUCLEOTIDE SEQUENCE [LARGE SCALE GENOMIC DNA]</scope>
    <source>
        <strain evidence="2">cv. KIB-2019</strain>
    </source>
</reference>
<evidence type="ECO:0000313" key="2">
    <source>
        <dbReference type="Proteomes" id="UP001152561"/>
    </source>
</evidence>
<sequence>MPSPYYVLRGGIIFVTLRMQSHGGITDVSGCKCGSLLFGSKPDAVVLGHPCGDDWFKICGALASSNGAASATHRIGIRVKPTSQESNLNPLFKYVCGILLTDSISLDLVLSDSLHKNMLIDEEAHICLEYYFLSTSVLVAYELQDDLHHFGLQVQNSYGDIYVVWSCFQHYGAFSYLQEARTTGLLPLSIYQFHEIPTLRTRLS</sequence>
<keyword evidence="2" id="KW-1185">Reference proteome</keyword>
<name>A0A9Q1MB57_9SOLA</name>
<organism evidence="1 2">
    <name type="scientific">Anisodus acutangulus</name>
    <dbReference type="NCBI Taxonomy" id="402998"/>
    <lineage>
        <taxon>Eukaryota</taxon>
        <taxon>Viridiplantae</taxon>
        <taxon>Streptophyta</taxon>
        <taxon>Embryophyta</taxon>
        <taxon>Tracheophyta</taxon>
        <taxon>Spermatophyta</taxon>
        <taxon>Magnoliopsida</taxon>
        <taxon>eudicotyledons</taxon>
        <taxon>Gunneridae</taxon>
        <taxon>Pentapetalae</taxon>
        <taxon>asterids</taxon>
        <taxon>lamiids</taxon>
        <taxon>Solanales</taxon>
        <taxon>Solanaceae</taxon>
        <taxon>Solanoideae</taxon>
        <taxon>Hyoscyameae</taxon>
        <taxon>Anisodus</taxon>
    </lineage>
</organism>
<dbReference type="AlphaFoldDB" id="A0A9Q1MB57"/>
<gene>
    <name evidence="1" type="ORF">K7X08_024459</name>
</gene>